<feature type="compositionally biased region" description="Low complexity" evidence="1">
    <location>
        <begin position="297"/>
        <end position="315"/>
    </location>
</feature>
<name>A0AAW0AKU2_9AGAR</name>
<keyword evidence="3" id="KW-1185">Reference proteome</keyword>
<gene>
    <name evidence="2" type="ORF">R3P38DRAFT_3207136</name>
</gene>
<evidence type="ECO:0000313" key="2">
    <source>
        <dbReference type="EMBL" id="KAK7013201.1"/>
    </source>
</evidence>
<organism evidence="2 3">
    <name type="scientific">Favolaschia claudopus</name>
    <dbReference type="NCBI Taxonomy" id="2862362"/>
    <lineage>
        <taxon>Eukaryota</taxon>
        <taxon>Fungi</taxon>
        <taxon>Dikarya</taxon>
        <taxon>Basidiomycota</taxon>
        <taxon>Agaricomycotina</taxon>
        <taxon>Agaricomycetes</taxon>
        <taxon>Agaricomycetidae</taxon>
        <taxon>Agaricales</taxon>
        <taxon>Marasmiineae</taxon>
        <taxon>Mycenaceae</taxon>
        <taxon>Favolaschia</taxon>
    </lineage>
</organism>
<feature type="compositionally biased region" description="Acidic residues" evidence="1">
    <location>
        <begin position="819"/>
        <end position="848"/>
    </location>
</feature>
<feature type="compositionally biased region" description="Low complexity" evidence="1">
    <location>
        <begin position="167"/>
        <end position="204"/>
    </location>
</feature>
<feature type="region of interest" description="Disordered" evidence="1">
    <location>
        <begin position="128"/>
        <end position="258"/>
    </location>
</feature>
<sequence length="864" mass="94156">MTSSAPPAKDWYRALRRLSTDEFNMVKQIAIPEQAKKANPAKLLKFLNHVKGHLQDSRYDLGNLHGCPPWLIALHYSLRIAVNLADPEQNFPDLRQIVLAKKKIIEAGCPDHYVRDFTAQTALKGLPAPASAAAPPSPPAVPPQTPRIAPASDHPEDPKKKSKKSASAKAASSASQADPPAASSKSTPAAPAKAPKAAARASGSRSGGGSGVGDKPDWLIAKSQPEVVMKAPAKRKMPDTPAEDEEPKGKKGKTVKAPAPEGISNIYRFLCEHNEHARSGRDSDVEVIEPKDVPKGPVAGSSKAVPAAKSAKGGAKAPIPISASMAVRDVSEAMLIQSILRSEDIIPVATTISFLFFFLRSNRLTVFLHSGIAHSQVLANRSHPRRNRNPDETGFQQPSKTTLHQFLNMLPATVKEDLPFDEETNRYVITADWFRQMLDLSRPQEGPRCTNCLSFGGTCVIEGTPAMCRACRNKKTTNSCSLLMSGEVLGALGPEVLRYADMSNAGWKEKMENAMALGRIAAEANSTAVRTSNEYHYGLLQLLLVILKTRRGLDYGEFMDRFAGENPAEIIHLMDVTLKLAMAQSLTAESEVHRGWVWHYVSLEDLEADLPDPFRTPWDFYQAVDDRKLTEHYGFFLIPADEDSDEKAQWVEVKASDCLEMIIDEQKMPAGVSDVKLRNRLAVELQRFKGRPVPDDTPDGLPHPFTILRDTPGFLGKLKKLGMVTDIPNVPAPKPAPKRKGAGGKGKKGPTSKPTVESDYEPPAEVPAKKKPAPAPASEEEEEEDSDESTDPEDRFPPAPIMSAKRAGKQKAVEPVNSADEEEADEDAAGEDEVPESGIIDLEEDDMAPVDWTVPPPSFDDMMT</sequence>
<evidence type="ECO:0000256" key="1">
    <source>
        <dbReference type="SAM" id="MobiDB-lite"/>
    </source>
</evidence>
<feature type="compositionally biased region" description="Acidic residues" evidence="1">
    <location>
        <begin position="778"/>
        <end position="791"/>
    </location>
</feature>
<accession>A0AAW0AKU2</accession>
<feature type="region of interest" description="Disordered" evidence="1">
    <location>
        <begin position="292"/>
        <end position="315"/>
    </location>
</feature>
<feature type="compositionally biased region" description="Basic residues" evidence="1">
    <location>
        <begin position="736"/>
        <end position="750"/>
    </location>
</feature>
<feature type="region of interest" description="Disordered" evidence="1">
    <location>
        <begin position="379"/>
        <end position="398"/>
    </location>
</feature>
<proteinExistence type="predicted"/>
<comment type="caution">
    <text evidence="2">The sequence shown here is derived from an EMBL/GenBank/DDBJ whole genome shotgun (WGS) entry which is preliminary data.</text>
</comment>
<evidence type="ECO:0000313" key="3">
    <source>
        <dbReference type="Proteomes" id="UP001362999"/>
    </source>
</evidence>
<protein>
    <submittedName>
        <fullName evidence="2">Uncharacterized protein</fullName>
    </submittedName>
</protein>
<feature type="region of interest" description="Disordered" evidence="1">
    <location>
        <begin position="726"/>
        <end position="864"/>
    </location>
</feature>
<dbReference type="EMBL" id="JAWWNJ010000060">
    <property type="protein sequence ID" value="KAK7013201.1"/>
    <property type="molecule type" value="Genomic_DNA"/>
</dbReference>
<dbReference type="Proteomes" id="UP001362999">
    <property type="component" value="Unassembled WGS sequence"/>
</dbReference>
<dbReference type="AlphaFoldDB" id="A0AAW0AKU2"/>
<reference evidence="2 3" key="1">
    <citation type="journal article" date="2024" name="J Genomics">
        <title>Draft genome sequencing and assembly of Favolaschia claudopus CIRM-BRFM 2984 isolated from oak limbs.</title>
        <authorList>
            <person name="Navarro D."/>
            <person name="Drula E."/>
            <person name="Chaduli D."/>
            <person name="Cazenave R."/>
            <person name="Ahrendt S."/>
            <person name="Wang J."/>
            <person name="Lipzen A."/>
            <person name="Daum C."/>
            <person name="Barry K."/>
            <person name="Grigoriev I.V."/>
            <person name="Favel A."/>
            <person name="Rosso M.N."/>
            <person name="Martin F."/>
        </authorList>
    </citation>
    <scope>NUCLEOTIDE SEQUENCE [LARGE SCALE GENOMIC DNA]</scope>
    <source>
        <strain evidence="2 3">CIRM-BRFM 2984</strain>
    </source>
</reference>
<feature type="compositionally biased region" description="Pro residues" evidence="1">
    <location>
        <begin position="135"/>
        <end position="145"/>
    </location>
</feature>